<dbReference type="EMBL" id="LBXL01000031">
    <property type="protein sequence ID" value="KKR29405.1"/>
    <property type="molecule type" value="Genomic_DNA"/>
</dbReference>
<dbReference type="SUPFAM" id="SSF55811">
    <property type="entry name" value="Nudix"/>
    <property type="match status" value="1"/>
</dbReference>
<sequence>MNKNQVLVSGAVLFKHNKGKDLEWFLVKSDGEDDWEIPKVLVRKGESSVRASLRMLAERGNMTTKVLEEVGRAGGTASVNGKVLPQRHIYYLAVLKSPITEAIGFDEVVWLDYSKASRKISSKREKAILKQAKKVYSDWKKARQAKKNK</sequence>
<gene>
    <name evidence="1" type="ORF">UT61_C0031G0008</name>
</gene>
<dbReference type="Gene3D" id="3.90.79.10">
    <property type="entry name" value="Nucleoside Triphosphate Pyrophosphohydrolase"/>
    <property type="match status" value="1"/>
</dbReference>
<dbReference type="InterPro" id="IPR015797">
    <property type="entry name" value="NUDIX_hydrolase-like_dom_sf"/>
</dbReference>
<organism evidence="1 2">
    <name type="scientific">Candidatus Woesebacteria bacterium GW2011_GWA1_39_8</name>
    <dbReference type="NCBI Taxonomy" id="1618552"/>
    <lineage>
        <taxon>Bacteria</taxon>
        <taxon>Candidatus Woeseibacteriota</taxon>
    </lineage>
</organism>
<reference evidence="1 2" key="1">
    <citation type="journal article" date="2015" name="Nature">
        <title>rRNA introns, odd ribosomes, and small enigmatic genomes across a large radiation of phyla.</title>
        <authorList>
            <person name="Brown C.T."/>
            <person name="Hug L.A."/>
            <person name="Thomas B.C."/>
            <person name="Sharon I."/>
            <person name="Castelle C.J."/>
            <person name="Singh A."/>
            <person name="Wilkins M.J."/>
            <person name="Williams K.H."/>
            <person name="Banfield J.F."/>
        </authorList>
    </citation>
    <scope>NUCLEOTIDE SEQUENCE [LARGE SCALE GENOMIC DNA]</scope>
</reference>
<evidence type="ECO:0000313" key="2">
    <source>
        <dbReference type="Proteomes" id="UP000034793"/>
    </source>
</evidence>
<protein>
    <recommendedName>
        <fullName evidence="3">Nudix hydrolase domain-containing protein</fullName>
    </recommendedName>
</protein>
<name>A0A0G0S3X8_9BACT</name>
<evidence type="ECO:0008006" key="3">
    <source>
        <dbReference type="Google" id="ProtNLM"/>
    </source>
</evidence>
<dbReference type="AlphaFoldDB" id="A0A0G0S3X8"/>
<accession>A0A0G0S3X8</accession>
<dbReference type="Proteomes" id="UP000034793">
    <property type="component" value="Unassembled WGS sequence"/>
</dbReference>
<evidence type="ECO:0000313" key="1">
    <source>
        <dbReference type="EMBL" id="KKR29405.1"/>
    </source>
</evidence>
<comment type="caution">
    <text evidence="1">The sequence shown here is derived from an EMBL/GenBank/DDBJ whole genome shotgun (WGS) entry which is preliminary data.</text>
</comment>
<proteinExistence type="predicted"/>